<evidence type="ECO:0000313" key="13">
    <source>
        <dbReference type="Proteomes" id="UP000678499"/>
    </source>
</evidence>
<evidence type="ECO:0000259" key="11">
    <source>
        <dbReference type="Pfam" id="PF07993"/>
    </source>
</evidence>
<dbReference type="GO" id="GO:0035336">
    <property type="term" value="P:long-chain fatty-acyl-CoA metabolic process"/>
    <property type="evidence" value="ECO:0007669"/>
    <property type="project" value="TreeGrafter"/>
</dbReference>
<feature type="domain" description="Fatty acyl-CoA reductase C-terminal" evidence="10">
    <location>
        <begin position="373"/>
        <end position="463"/>
    </location>
</feature>
<dbReference type="EMBL" id="OA883035">
    <property type="protein sequence ID" value="CAD7277753.1"/>
    <property type="molecule type" value="Genomic_DNA"/>
</dbReference>
<dbReference type="EC" id="1.2.1.84" evidence="9"/>
<dbReference type="FunFam" id="3.40.50.720:FF:000143">
    <property type="entry name" value="Fatty acyl-CoA reductase"/>
    <property type="match status" value="1"/>
</dbReference>
<dbReference type="InterPro" id="IPR013120">
    <property type="entry name" value="FAR_NAD-bd"/>
</dbReference>
<dbReference type="GO" id="GO:0016020">
    <property type="term" value="C:membrane"/>
    <property type="evidence" value="ECO:0007669"/>
    <property type="project" value="UniProtKB-SubCell"/>
</dbReference>
<dbReference type="Gene3D" id="3.40.50.720">
    <property type="entry name" value="NAD(P)-binding Rossmann-like Domain"/>
    <property type="match status" value="1"/>
</dbReference>
<accession>A0A7R9BLW9</accession>
<evidence type="ECO:0000256" key="2">
    <source>
        <dbReference type="ARBA" id="ARBA00005928"/>
    </source>
</evidence>
<dbReference type="CDD" id="cd05236">
    <property type="entry name" value="FAR-N_SDR_e"/>
    <property type="match status" value="1"/>
</dbReference>
<feature type="domain" description="Thioester reductase (TE)" evidence="11">
    <location>
        <begin position="27"/>
        <end position="297"/>
    </location>
</feature>
<dbReference type="CDD" id="cd09071">
    <property type="entry name" value="FAR_C"/>
    <property type="match status" value="1"/>
</dbReference>
<keyword evidence="9" id="KW-0521">NADP</keyword>
<comment type="similarity">
    <text evidence="2 9">Belongs to the fatty acyl-CoA reductase family.</text>
</comment>
<evidence type="ECO:0000259" key="10">
    <source>
        <dbReference type="Pfam" id="PF03015"/>
    </source>
</evidence>
<gene>
    <name evidence="12" type="ORF">NMOB1V02_LOCUS5477</name>
</gene>
<dbReference type="InterPro" id="IPR033640">
    <property type="entry name" value="FAR_C"/>
</dbReference>
<comment type="function">
    <text evidence="9">Catalyzes the reduction of fatty acyl-CoA to fatty alcohols.</text>
</comment>
<dbReference type="Pfam" id="PF03015">
    <property type="entry name" value="Sterile"/>
    <property type="match status" value="1"/>
</dbReference>
<keyword evidence="5" id="KW-1133">Transmembrane helix</keyword>
<dbReference type="EMBL" id="CAJPEX010000998">
    <property type="protein sequence ID" value="CAG0917905.1"/>
    <property type="molecule type" value="Genomic_DNA"/>
</dbReference>
<evidence type="ECO:0000256" key="9">
    <source>
        <dbReference type="RuleBase" id="RU363097"/>
    </source>
</evidence>
<keyword evidence="9" id="KW-0560">Oxidoreductase</keyword>
<dbReference type="SUPFAM" id="SSF51735">
    <property type="entry name" value="NAD(P)-binding Rossmann-fold domains"/>
    <property type="match status" value="1"/>
</dbReference>
<keyword evidence="7" id="KW-0472">Membrane</keyword>
<dbReference type="GO" id="GO:0080019">
    <property type="term" value="F:alcohol-forming very long-chain fatty acyl-CoA reductase activity"/>
    <property type="evidence" value="ECO:0007669"/>
    <property type="project" value="InterPro"/>
</dbReference>
<keyword evidence="3 9" id="KW-0444">Lipid biosynthesis</keyword>
<dbReference type="InterPro" id="IPR036291">
    <property type="entry name" value="NAD(P)-bd_dom_sf"/>
</dbReference>
<name>A0A7R9BLW9_9CRUS</name>
<reference evidence="12" key="1">
    <citation type="submission" date="2020-11" db="EMBL/GenBank/DDBJ databases">
        <authorList>
            <person name="Tran Van P."/>
        </authorList>
    </citation>
    <scope>NUCLEOTIDE SEQUENCE</scope>
</reference>
<dbReference type="AlphaFoldDB" id="A0A7R9BLW9"/>
<organism evidence="12">
    <name type="scientific">Notodromas monacha</name>
    <dbReference type="NCBI Taxonomy" id="399045"/>
    <lineage>
        <taxon>Eukaryota</taxon>
        <taxon>Metazoa</taxon>
        <taxon>Ecdysozoa</taxon>
        <taxon>Arthropoda</taxon>
        <taxon>Crustacea</taxon>
        <taxon>Oligostraca</taxon>
        <taxon>Ostracoda</taxon>
        <taxon>Podocopa</taxon>
        <taxon>Podocopida</taxon>
        <taxon>Cypridocopina</taxon>
        <taxon>Cypridoidea</taxon>
        <taxon>Cyprididae</taxon>
        <taxon>Notodromas</taxon>
    </lineage>
</organism>
<evidence type="ECO:0000256" key="3">
    <source>
        <dbReference type="ARBA" id="ARBA00022516"/>
    </source>
</evidence>
<dbReference type="PANTHER" id="PTHR11011">
    <property type="entry name" value="MALE STERILITY PROTEIN 2-RELATED"/>
    <property type="match status" value="1"/>
</dbReference>
<comment type="subcellular location">
    <subcellularLocation>
        <location evidence="1">Membrane</location>
        <topology evidence="1">Multi-pass membrane protein</topology>
    </subcellularLocation>
</comment>
<evidence type="ECO:0000256" key="1">
    <source>
        <dbReference type="ARBA" id="ARBA00004141"/>
    </source>
</evidence>
<proteinExistence type="inferred from homology"/>
<evidence type="ECO:0000256" key="6">
    <source>
        <dbReference type="ARBA" id="ARBA00023098"/>
    </source>
</evidence>
<sequence>MKLPANGIGVDDEAGIAEFFENRSVFVTGATGFIGKILLEKLLRSCPGIKSVFVLARTKRLANPEHRVAELLKCKVFDRVRKMDPTALTKVRAVKGDLVEPNLGMSEDDEKCVINEVSVVFHAAATVSFDEPLKEAVAMNLHGTKCIIDLCAKIPQMAAFVHLSTAFVNCERSELLEQVYPPLQDPKKVLNAASWLSHAVMDDIYETTRGMKPNTYIYTKALAEALVQSKCQGYPTAIVRPSIVGPAMEQPLPGWIDSLNGPIALFLASGNGLLRSVHCDSDKRADLVPADYCVNLMIAAAWQVAVTSKKASPSEVLVFNLATGMENPMTWGEMLKLAMYISRKMYPFETTVMYPGLALTKSAVFHKVNTVVFQWLPAVLLDLLAQWTGRPAKLVKIQKKLVNLQEMLEFFCMREWDFKSKNVQALLNCLSDADASEFYFDVKRLNWREYLEAGILGCRTYYLGQDPSTIPDSIDHLSK</sequence>
<dbReference type="OrthoDB" id="429813at2759"/>
<dbReference type="PANTHER" id="PTHR11011:SF116">
    <property type="entry name" value="FATTY ACYL-COA REDUCTASE CG5065-RELATED"/>
    <property type="match status" value="1"/>
</dbReference>
<dbReference type="Proteomes" id="UP000678499">
    <property type="component" value="Unassembled WGS sequence"/>
</dbReference>
<dbReference type="GO" id="GO:0102965">
    <property type="term" value="F:alcohol-forming long-chain fatty acyl-CoA reductase activity"/>
    <property type="evidence" value="ECO:0007669"/>
    <property type="project" value="UniProtKB-EC"/>
</dbReference>
<dbReference type="Pfam" id="PF07993">
    <property type="entry name" value="NAD_binding_4"/>
    <property type="match status" value="1"/>
</dbReference>
<protein>
    <recommendedName>
        <fullName evidence="9">Fatty acyl-CoA reductase</fullName>
        <ecNumber evidence="9">1.2.1.84</ecNumber>
    </recommendedName>
</protein>
<keyword evidence="6 9" id="KW-0443">Lipid metabolism</keyword>
<evidence type="ECO:0000256" key="7">
    <source>
        <dbReference type="ARBA" id="ARBA00023136"/>
    </source>
</evidence>
<evidence type="ECO:0000256" key="4">
    <source>
        <dbReference type="ARBA" id="ARBA00022692"/>
    </source>
</evidence>
<keyword evidence="13" id="KW-1185">Reference proteome</keyword>
<evidence type="ECO:0000256" key="8">
    <source>
        <dbReference type="ARBA" id="ARBA00052530"/>
    </source>
</evidence>
<dbReference type="GO" id="GO:0005777">
    <property type="term" value="C:peroxisome"/>
    <property type="evidence" value="ECO:0007669"/>
    <property type="project" value="TreeGrafter"/>
</dbReference>
<keyword evidence="4" id="KW-0812">Transmembrane</keyword>
<evidence type="ECO:0000256" key="5">
    <source>
        <dbReference type="ARBA" id="ARBA00022989"/>
    </source>
</evidence>
<dbReference type="InterPro" id="IPR026055">
    <property type="entry name" value="FAR"/>
</dbReference>
<comment type="catalytic activity">
    <reaction evidence="8 9">
        <text>a long-chain fatty acyl-CoA + 2 NADPH + 2 H(+) = a long-chain primary fatty alcohol + 2 NADP(+) + CoA</text>
        <dbReference type="Rhea" id="RHEA:52716"/>
        <dbReference type="ChEBI" id="CHEBI:15378"/>
        <dbReference type="ChEBI" id="CHEBI:57287"/>
        <dbReference type="ChEBI" id="CHEBI:57783"/>
        <dbReference type="ChEBI" id="CHEBI:58349"/>
        <dbReference type="ChEBI" id="CHEBI:77396"/>
        <dbReference type="ChEBI" id="CHEBI:83139"/>
        <dbReference type="EC" id="1.2.1.84"/>
    </reaction>
</comment>
<evidence type="ECO:0000313" key="12">
    <source>
        <dbReference type="EMBL" id="CAD7277753.1"/>
    </source>
</evidence>